<dbReference type="Proteomes" id="UP000736787">
    <property type="component" value="Unassembled WGS sequence"/>
</dbReference>
<dbReference type="EMBL" id="RCMK01001072">
    <property type="protein sequence ID" value="KAG2902894.1"/>
    <property type="molecule type" value="Genomic_DNA"/>
</dbReference>
<comment type="caution">
    <text evidence="1">The sequence shown here is derived from an EMBL/GenBank/DDBJ whole genome shotgun (WGS) entry which is preliminary data.</text>
</comment>
<organism evidence="1 2">
    <name type="scientific">Phytophthora cactorum</name>
    <dbReference type="NCBI Taxonomy" id="29920"/>
    <lineage>
        <taxon>Eukaryota</taxon>
        <taxon>Sar</taxon>
        <taxon>Stramenopiles</taxon>
        <taxon>Oomycota</taxon>
        <taxon>Peronosporomycetes</taxon>
        <taxon>Peronosporales</taxon>
        <taxon>Peronosporaceae</taxon>
        <taxon>Phytophthora</taxon>
    </lineage>
</organism>
<evidence type="ECO:0000313" key="1">
    <source>
        <dbReference type="EMBL" id="KAG2902894.1"/>
    </source>
</evidence>
<dbReference type="AlphaFoldDB" id="A0A8T1BJ35"/>
<reference evidence="1" key="1">
    <citation type="submission" date="2018-10" db="EMBL/GenBank/DDBJ databases">
        <title>Effector identification in a new, highly contiguous assembly of the strawberry crown rot pathogen Phytophthora cactorum.</title>
        <authorList>
            <person name="Armitage A.D."/>
            <person name="Nellist C.F."/>
            <person name="Bates H."/>
            <person name="Vickerstaff R.J."/>
            <person name="Harrison R.J."/>
        </authorList>
    </citation>
    <scope>NUCLEOTIDE SEQUENCE</scope>
    <source>
        <strain evidence="1">4040</strain>
    </source>
</reference>
<proteinExistence type="predicted"/>
<sequence length="242" mass="27501">MRFDDQQLDALDGMAISNWPLDAFLKSMGVKEWLDLMTQTLCADLKGFYDSRLSDDMREKRPKLFNAHLDQSLLLFRGFVHARIADRLTPAPDVLATDDKAKESESQVAAPATTDVDGEWLLRFDGAGATLFKASRPVVWTCSHHDPSRSSTNNMEEYTALLLRAFRYCVKALLARVERVTLHHIDRQANGLRKLTDEEYEEACGMVERLEATLAAKIEDATDWETSRGYITGLPYTFYDKL</sequence>
<dbReference type="VEuPathDB" id="FungiDB:PC110_g17779"/>
<protein>
    <submittedName>
        <fullName evidence="1">Uncharacterized protein</fullName>
    </submittedName>
</protein>
<accession>A0A8T1BJ35</accession>
<evidence type="ECO:0000313" key="2">
    <source>
        <dbReference type="Proteomes" id="UP000736787"/>
    </source>
</evidence>
<gene>
    <name evidence="1" type="ORF">PC117_g21376</name>
</gene>
<name>A0A8T1BJ35_9STRA</name>